<evidence type="ECO:0000313" key="2">
    <source>
        <dbReference type="EMBL" id="CAG8795935.1"/>
    </source>
</evidence>
<feature type="non-terminal residue" evidence="2">
    <location>
        <position position="277"/>
    </location>
</feature>
<dbReference type="EMBL" id="CAJVPY010030904">
    <property type="protein sequence ID" value="CAG8795935.1"/>
    <property type="molecule type" value="Genomic_DNA"/>
</dbReference>
<reference evidence="2" key="1">
    <citation type="submission" date="2021-06" db="EMBL/GenBank/DDBJ databases">
        <authorList>
            <person name="Kallberg Y."/>
            <person name="Tangrot J."/>
            <person name="Rosling A."/>
        </authorList>
    </citation>
    <scope>NUCLEOTIDE SEQUENCE</scope>
    <source>
        <strain evidence="2">MA453B</strain>
    </source>
</reference>
<sequence>MSESNLSKGDLKEHCHAVGVSTKEVGKTSVGNCDVDEHEDHMEGVDEFDIDPVAKSLKKLVYKSIGKFKQLPVPVFQNDVEDQDNTHIHTEECTNQNKCHYHKIGVDYPLENLVLSEFKKLGDVISNPNDRLNSVAMQPTCKFEKSRDLHEYDSLRTIETELDFVKESRTSSDILTEGYGWEVAAALLNTQDNWLKEKDTLIEKAKNLAEVKKNKRQKTSGWAENRDFLFQKPINQEKAQNSYQSYHGYRHYANNCSSDPTEILDTSKSTTSTTDQK</sequence>
<keyword evidence="3" id="KW-1185">Reference proteome</keyword>
<evidence type="ECO:0000256" key="1">
    <source>
        <dbReference type="SAM" id="MobiDB-lite"/>
    </source>
</evidence>
<gene>
    <name evidence="2" type="ORF">DERYTH_LOCUS22380</name>
</gene>
<name>A0A9N9JX46_9GLOM</name>
<evidence type="ECO:0000313" key="3">
    <source>
        <dbReference type="Proteomes" id="UP000789405"/>
    </source>
</evidence>
<protein>
    <submittedName>
        <fullName evidence="2">5733_t:CDS:1</fullName>
    </submittedName>
</protein>
<dbReference type="AlphaFoldDB" id="A0A9N9JX46"/>
<feature type="region of interest" description="Disordered" evidence="1">
    <location>
        <begin position="257"/>
        <end position="277"/>
    </location>
</feature>
<feature type="compositionally biased region" description="Low complexity" evidence="1">
    <location>
        <begin position="266"/>
        <end position="277"/>
    </location>
</feature>
<dbReference type="OrthoDB" id="2427271at2759"/>
<comment type="caution">
    <text evidence="2">The sequence shown here is derived from an EMBL/GenBank/DDBJ whole genome shotgun (WGS) entry which is preliminary data.</text>
</comment>
<accession>A0A9N9JX46</accession>
<dbReference type="Proteomes" id="UP000789405">
    <property type="component" value="Unassembled WGS sequence"/>
</dbReference>
<proteinExistence type="predicted"/>
<organism evidence="2 3">
    <name type="scientific">Dentiscutata erythropus</name>
    <dbReference type="NCBI Taxonomy" id="1348616"/>
    <lineage>
        <taxon>Eukaryota</taxon>
        <taxon>Fungi</taxon>
        <taxon>Fungi incertae sedis</taxon>
        <taxon>Mucoromycota</taxon>
        <taxon>Glomeromycotina</taxon>
        <taxon>Glomeromycetes</taxon>
        <taxon>Diversisporales</taxon>
        <taxon>Gigasporaceae</taxon>
        <taxon>Dentiscutata</taxon>
    </lineage>
</organism>